<dbReference type="STRING" id="47427.A0A2H3DIY5"/>
<evidence type="ECO:0000259" key="1">
    <source>
        <dbReference type="Pfam" id="PF00646"/>
    </source>
</evidence>
<evidence type="ECO:0000313" key="2">
    <source>
        <dbReference type="EMBL" id="PBK93814.1"/>
    </source>
</evidence>
<reference evidence="3" key="1">
    <citation type="journal article" date="2017" name="Nat. Ecol. Evol.">
        <title>Genome expansion and lineage-specific genetic innovations in the forest pathogenic fungi Armillaria.</title>
        <authorList>
            <person name="Sipos G."/>
            <person name="Prasanna A.N."/>
            <person name="Walter M.C."/>
            <person name="O'Connor E."/>
            <person name="Balint B."/>
            <person name="Krizsan K."/>
            <person name="Kiss B."/>
            <person name="Hess J."/>
            <person name="Varga T."/>
            <person name="Slot J."/>
            <person name="Riley R."/>
            <person name="Boka B."/>
            <person name="Rigling D."/>
            <person name="Barry K."/>
            <person name="Lee J."/>
            <person name="Mihaltcheva S."/>
            <person name="LaButti K."/>
            <person name="Lipzen A."/>
            <person name="Waldron R."/>
            <person name="Moloney N.M."/>
            <person name="Sperisen C."/>
            <person name="Kredics L."/>
            <person name="Vagvoelgyi C."/>
            <person name="Patrignani A."/>
            <person name="Fitzpatrick D."/>
            <person name="Nagy I."/>
            <person name="Doyle S."/>
            <person name="Anderson J.B."/>
            <person name="Grigoriev I.V."/>
            <person name="Gueldener U."/>
            <person name="Muensterkoetter M."/>
            <person name="Nagy L.G."/>
        </authorList>
    </citation>
    <scope>NUCLEOTIDE SEQUENCE [LARGE SCALE GENOMIC DNA]</scope>
    <source>
        <strain evidence="3">Ar21-2</strain>
    </source>
</reference>
<feature type="domain" description="F-box" evidence="1">
    <location>
        <begin position="109"/>
        <end position="138"/>
    </location>
</feature>
<dbReference type="InterPro" id="IPR036047">
    <property type="entry name" value="F-box-like_dom_sf"/>
</dbReference>
<name>A0A2H3DIY5_ARMGA</name>
<gene>
    <name evidence="2" type="ORF">ARMGADRAFT_1079316</name>
</gene>
<evidence type="ECO:0000313" key="3">
    <source>
        <dbReference type="Proteomes" id="UP000217790"/>
    </source>
</evidence>
<protein>
    <recommendedName>
        <fullName evidence="1">F-box domain-containing protein</fullName>
    </recommendedName>
</protein>
<dbReference type="Pfam" id="PF00646">
    <property type="entry name" value="F-box"/>
    <property type="match status" value="1"/>
</dbReference>
<dbReference type="OrthoDB" id="3041706at2759"/>
<dbReference type="SUPFAM" id="SSF81383">
    <property type="entry name" value="F-box domain"/>
    <property type="match status" value="1"/>
</dbReference>
<organism evidence="2 3">
    <name type="scientific">Armillaria gallica</name>
    <name type="common">Bulbous honey fungus</name>
    <name type="synonym">Armillaria bulbosa</name>
    <dbReference type="NCBI Taxonomy" id="47427"/>
    <lineage>
        <taxon>Eukaryota</taxon>
        <taxon>Fungi</taxon>
        <taxon>Dikarya</taxon>
        <taxon>Basidiomycota</taxon>
        <taxon>Agaricomycotina</taxon>
        <taxon>Agaricomycetes</taxon>
        <taxon>Agaricomycetidae</taxon>
        <taxon>Agaricales</taxon>
        <taxon>Marasmiineae</taxon>
        <taxon>Physalacriaceae</taxon>
        <taxon>Armillaria</taxon>
    </lineage>
</organism>
<keyword evidence="3" id="KW-1185">Reference proteome</keyword>
<dbReference type="InterPro" id="IPR001810">
    <property type="entry name" value="F-box_dom"/>
</dbReference>
<sequence length="568" mass="64705">MDFDCNTLIDQAYNFNDMASVVDAYDETISVSEHCIRVNDGSHLYYRYHTRLLELLSGGASPHLKSSLQLEYDYVRVFFLEIYGTPLPDKSNVIDLSSIHPIPFSDAVPFELWEEIFDLLPHQARLISRCVCKRWCNRLTWRTHAYLVLSIPDRWPEYLRPRATDDPQALRRFASAYELEMCSMIVSRSLRDVVRGLRYTNWPMFPYNIFLHLLHNLETVVVEGRTKLDLVCLPPSIIYPFLLPSTVKELHFSKVSFDGYGVEGMISPAGRLERLSMENVDGGDLGIPSVLSDGDYQIFRESVGLTSFRRPYMLDVYPPSLRYLKLDLLYDVFGSVAERFGVPELTDDGFALLHQLFRTDFGAAYFESMLEEGEVYPLQTRTSLLEELDIRVGSQYFDHLSYIWQPLAACLTKLTLRIPRGNTGGMGAPITLAGLNVLNTLILCCDYQIVRRVVTVMSTWGSTCRSMPESVFELWLHTNSMSPFLHLHCVTSHFLRRRMLVSASNNMRTFRGSFVFGLHGFGGNPIADIDYDIALGIVESIQDDDTIGLRSAECVRLCSSVLSCDDLP</sequence>
<accession>A0A2H3DIY5</accession>
<proteinExistence type="predicted"/>
<dbReference type="EMBL" id="KZ293655">
    <property type="protein sequence ID" value="PBK93814.1"/>
    <property type="molecule type" value="Genomic_DNA"/>
</dbReference>
<dbReference type="InParanoid" id="A0A2H3DIY5"/>
<dbReference type="AlphaFoldDB" id="A0A2H3DIY5"/>
<dbReference type="Proteomes" id="UP000217790">
    <property type="component" value="Unassembled WGS sequence"/>
</dbReference>